<dbReference type="PATRIC" id="fig|1228997.3.peg.1269"/>
<proteinExistence type="predicted"/>
<dbReference type="RefSeq" id="WP_014938204.1">
    <property type="nucleotide sequence ID" value="NC_018609.1"/>
</dbReference>
<gene>
    <name evidence="1" type="ORF">B739_1273</name>
</gene>
<dbReference type="EMBL" id="CP003787">
    <property type="protein sequence ID" value="AFR35871.1"/>
    <property type="molecule type" value="Genomic_DNA"/>
</dbReference>
<organism evidence="1 2">
    <name type="scientific">Riemerella anatipestifer RA-CH-1</name>
    <dbReference type="NCBI Taxonomy" id="1228997"/>
    <lineage>
        <taxon>Bacteria</taxon>
        <taxon>Pseudomonadati</taxon>
        <taxon>Bacteroidota</taxon>
        <taxon>Flavobacteriia</taxon>
        <taxon>Flavobacteriales</taxon>
        <taxon>Weeksellaceae</taxon>
        <taxon>Riemerella</taxon>
    </lineage>
</organism>
<dbReference type="AlphaFoldDB" id="J9QTG3"/>
<dbReference type="HOGENOM" id="CLU_2510579_0_0_10"/>
<sequence length="85" mass="10162">MKKYYIRRQGYVGNALIWWKANSNGYTVDIREAGKYTEEEAKETCKRYLDTAYECDYIDNLLKAQKLIIDSQYVDSKKELYKNEI</sequence>
<reference evidence="1 2" key="1">
    <citation type="submission" date="2012-09" db="EMBL/GenBank/DDBJ databases">
        <title>Riemerella anatipestifer vaccine strains.</title>
        <authorList>
            <person name="Chun C.A."/>
            <person name="Shu W.M."/>
            <person name="Kang Z.D."/>
            <person name="Jia W.X."/>
        </authorList>
    </citation>
    <scope>NUCLEOTIDE SEQUENCE [LARGE SCALE GENOMIC DNA]</scope>
    <source>
        <strain evidence="1 2">RA-CH-1</strain>
    </source>
</reference>
<dbReference type="KEGG" id="rag:B739_1273"/>
<keyword evidence="2" id="KW-1185">Reference proteome</keyword>
<evidence type="ECO:0000313" key="1">
    <source>
        <dbReference type="EMBL" id="AFR35871.1"/>
    </source>
</evidence>
<name>J9QTG3_RIEAN</name>
<dbReference type="Proteomes" id="UP000006276">
    <property type="component" value="Chromosome"/>
</dbReference>
<evidence type="ECO:0000313" key="2">
    <source>
        <dbReference type="Proteomes" id="UP000006276"/>
    </source>
</evidence>
<accession>J9QTG3</accession>
<protein>
    <submittedName>
        <fullName evidence="1">Uncharacterized protein</fullName>
    </submittedName>
</protein>